<evidence type="ECO:0000256" key="5">
    <source>
        <dbReference type="ARBA" id="ARBA00023136"/>
    </source>
</evidence>
<feature type="domain" description="SSD" evidence="8">
    <location>
        <begin position="775"/>
        <end position="861"/>
    </location>
</feature>
<protein>
    <submittedName>
        <fullName evidence="9">MMPL family protein</fullName>
    </submittedName>
</protein>
<sequence>MSEPPDASWAHRLRDWWIEQIIRHHRVVLVLGLALTLVAGWLASRLKIDSDMRALLPRDHAVVHAIEHIEANFGAVGSINVVVQGGAASDRHALADAIATSLADEPMLREVDHRLASDFFITHALYYLDESDMDTLVERVEAWQHYQFCSAAPDVCIEAPDPDAPAALQQFIDAKREAVEQRAGFRDYYERAGIDALVLFLRPTHSSADLDYAVEVSDRMSERVSQVFARAGPWHAAGVRFNLVGPYVNKAAERKIIGRDMVRSGVVALLGVTVVLYLLFRSWRAIGTLLVPLACGVTWSLGATQLAIGHLNSITSLISSVVMGIGIDAGIHILARARREREDHDNQPTIRRAFTAVIAPLLVASCTTASAFVVMASSQFPAFGEFGVIAGFGVALCLLAMLTVYPALLALVGIKPARRMPPDGIGGATRVLLARPGLIFTAIVLLTLASFRGIEHMRSDGFERNTRSLQSDETRDATEADVFLISEIFGRNVHASVLSVPTYEELERVYERAIKQHARRVAADDTRVAELVAAPSLMPPKHIDQQLRHARITAMTEDWSPRVWAQLRGEDPDESDAGSDGWDDEFEPLDGGDAGVESDGDPDEETVETAETADQPTQAPTPTGGLDPSDGATLQRMLEAEPFGPEDLPPEAIGKLRGDDGSWGLFAYPNYDAADILTSVEFMQEVQAYADGAGTFAGEPTVYATIFTTLEDEWPVVIGMALSIIAAFVFWQVRSVGQTLVTIAPLALAFWWTFGILGAFDLKLTLFSVPILPAILGIGVDNGVYLTAAIRREQSTNTGLHRSVDETGRAILAATMTTAMGFGAFLVADSGGLRTIGQLAVIGILSTAVASLLAVPTIAALVQRRRDRLE</sequence>
<dbReference type="EMBL" id="PVNL01000083">
    <property type="protein sequence ID" value="PRQ06111.1"/>
    <property type="molecule type" value="Genomic_DNA"/>
</dbReference>
<feature type="transmembrane region" description="Helical" evidence="7">
    <location>
        <begin position="766"/>
        <end position="790"/>
    </location>
</feature>
<dbReference type="PANTHER" id="PTHR33406">
    <property type="entry name" value="MEMBRANE PROTEIN MJ1562-RELATED"/>
    <property type="match status" value="1"/>
</dbReference>
<dbReference type="Gene3D" id="1.20.1640.10">
    <property type="entry name" value="Multidrug efflux transporter AcrB transmembrane domain"/>
    <property type="match status" value="2"/>
</dbReference>
<feature type="domain" description="SSD" evidence="8">
    <location>
        <begin position="296"/>
        <end position="411"/>
    </location>
</feature>
<dbReference type="RefSeq" id="WP_106091095.1">
    <property type="nucleotide sequence ID" value="NZ_PVNL01000083.1"/>
</dbReference>
<feature type="transmembrane region" description="Helical" evidence="7">
    <location>
        <begin position="840"/>
        <end position="862"/>
    </location>
</feature>
<evidence type="ECO:0000256" key="7">
    <source>
        <dbReference type="SAM" id="Phobius"/>
    </source>
</evidence>
<evidence type="ECO:0000256" key="1">
    <source>
        <dbReference type="ARBA" id="ARBA00004651"/>
    </source>
</evidence>
<feature type="compositionally biased region" description="Acidic residues" evidence="6">
    <location>
        <begin position="571"/>
        <end position="608"/>
    </location>
</feature>
<feature type="transmembrane region" description="Helical" evidence="7">
    <location>
        <begin position="714"/>
        <end position="733"/>
    </location>
</feature>
<dbReference type="SUPFAM" id="SSF82866">
    <property type="entry name" value="Multidrug efflux transporter AcrB transmembrane domain"/>
    <property type="match status" value="2"/>
</dbReference>
<dbReference type="PANTHER" id="PTHR33406:SF13">
    <property type="entry name" value="MEMBRANE PROTEIN YDFJ"/>
    <property type="match status" value="1"/>
</dbReference>
<dbReference type="InterPro" id="IPR050545">
    <property type="entry name" value="Mycobact_MmpL"/>
</dbReference>
<dbReference type="OrthoDB" id="49344at2"/>
<feature type="transmembrane region" description="Helical" evidence="7">
    <location>
        <begin position="810"/>
        <end position="828"/>
    </location>
</feature>
<name>A0A2S9YLZ9_9BACT</name>
<evidence type="ECO:0000256" key="4">
    <source>
        <dbReference type="ARBA" id="ARBA00022989"/>
    </source>
</evidence>
<evidence type="ECO:0000313" key="9">
    <source>
        <dbReference type="EMBL" id="PRQ06111.1"/>
    </source>
</evidence>
<evidence type="ECO:0000256" key="3">
    <source>
        <dbReference type="ARBA" id="ARBA00022692"/>
    </source>
</evidence>
<dbReference type="Proteomes" id="UP000238823">
    <property type="component" value="Unassembled WGS sequence"/>
</dbReference>
<organism evidence="9 10">
    <name type="scientific">Enhygromyxa salina</name>
    <dbReference type="NCBI Taxonomy" id="215803"/>
    <lineage>
        <taxon>Bacteria</taxon>
        <taxon>Pseudomonadati</taxon>
        <taxon>Myxococcota</taxon>
        <taxon>Polyangia</taxon>
        <taxon>Nannocystales</taxon>
        <taxon>Nannocystaceae</taxon>
        <taxon>Enhygromyxa</taxon>
    </lineage>
</organism>
<feature type="transmembrane region" description="Helical" evidence="7">
    <location>
        <begin position="432"/>
        <end position="451"/>
    </location>
</feature>
<feature type="transmembrane region" description="Helical" evidence="7">
    <location>
        <begin position="740"/>
        <end position="760"/>
    </location>
</feature>
<feature type="transmembrane region" description="Helical" evidence="7">
    <location>
        <begin position="261"/>
        <end position="280"/>
    </location>
</feature>
<keyword evidence="3 7" id="KW-0812">Transmembrane</keyword>
<gene>
    <name evidence="9" type="ORF">ENSA7_41450</name>
</gene>
<evidence type="ECO:0000256" key="2">
    <source>
        <dbReference type="ARBA" id="ARBA00022475"/>
    </source>
</evidence>
<keyword evidence="4 7" id="KW-1133">Transmembrane helix</keyword>
<accession>A0A2S9YLZ9</accession>
<dbReference type="InterPro" id="IPR000731">
    <property type="entry name" value="SSD"/>
</dbReference>
<feature type="transmembrane region" description="Helical" evidence="7">
    <location>
        <begin position="314"/>
        <end position="335"/>
    </location>
</feature>
<dbReference type="AlphaFoldDB" id="A0A2S9YLZ9"/>
<keyword evidence="5 7" id="KW-0472">Membrane</keyword>
<proteinExistence type="predicted"/>
<reference evidence="9 10" key="1">
    <citation type="submission" date="2018-03" db="EMBL/GenBank/DDBJ databases">
        <title>Draft Genome Sequences of the Obligatory Marine Myxobacteria Enhygromyxa salina SWB007.</title>
        <authorList>
            <person name="Poehlein A."/>
            <person name="Moghaddam J.A."/>
            <person name="Harms H."/>
            <person name="Alanjari M."/>
            <person name="Koenig G.M."/>
            <person name="Daniel R."/>
            <person name="Schaeberle T.F."/>
        </authorList>
    </citation>
    <scope>NUCLEOTIDE SEQUENCE [LARGE SCALE GENOMIC DNA]</scope>
    <source>
        <strain evidence="9 10">SWB007</strain>
    </source>
</reference>
<feature type="region of interest" description="Disordered" evidence="6">
    <location>
        <begin position="569"/>
        <end position="631"/>
    </location>
</feature>
<comment type="subcellular location">
    <subcellularLocation>
        <location evidence="1">Cell membrane</location>
        <topology evidence="1">Multi-pass membrane protein</topology>
    </subcellularLocation>
</comment>
<evidence type="ECO:0000313" key="10">
    <source>
        <dbReference type="Proteomes" id="UP000238823"/>
    </source>
</evidence>
<feature type="transmembrane region" description="Helical" evidence="7">
    <location>
        <begin position="388"/>
        <end position="412"/>
    </location>
</feature>
<dbReference type="PROSITE" id="PS50156">
    <property type="entry name" value="SSD"/>
    <property type="match status" value="2"/>
</dbReference>
<keyword evidence="2" id="KW-1003">Cell membrane</keyword>
<feature type="transmembrane region" description="Helical" evidence="7">
    <location>
        <begin position="27"/>
        <end position="44"/>
    </location>
</feature>
<comment type="caution">
    <text evidence="9">The sequence shown here is derived from an EMBL/GenBank/DDBJ whole genome shotgun (WGS) entry which is preliminary data.</text>
</comment>
<dbReference type="Pfam" id="PF03176">
    <property type="entry name" value="MMPL"/>
    <property type="match status" value="2"/>
</dbReference>
<feature type="compositionally biased region" description="Low complexity" evidence="6">
    <location>
        <begin position="609"/>
        <end position="623"/>
    </location>
</feature>
<feature type="transmembrane region" description="Helical" evidence="7">
    <location>
        <begin position="287"/>
        <end position="308"/>
    </location>
</feature>
<dbReference type="GO" id="GO:0005886">
    <property type="term" value="C:plasma membrane"/>
    <property type="evidence" value="ECO:0007669"/>
    <property type="project" value="UniProtKB-SubCell"/>
</dbReference>
<feature type="transmembrane region" description="Helical" evidence="7">
    <location>
        <begin position="356"/>
        <end position="376"/>
    </location>
</feature>
<dbReference type="InterPro" id="IPR004869">
    <property type="entry name" value="MMPL_dom"/>
</dbReference>
<evidence type="ECO:0000256" key="6">
    <source>
        <dbReference type="SAM" id="MobiDB-lite"/>
    </source>
</evidence>
<evidence type="ECO:0000259" key="8">
    <source>
        <dbReference type="PROSITE" id="PS50156"/>
    </source>
</evidence>